<accession>A0ABP8ESM8</accession>
<dbReference type="InterPro" id="IPR053844">
    <property type="entry name" value="AH_C"/>
</dbReference>
<name>A0ABP8ESM8_9MICO</name>
<dbReference type="NCBIfam" id="TIGR02713">
    <property type="entry name" value="allophanate_hyd"/>
    <property type="match status" value="1"/>
</dbReference>
<protein>
    <submittedName>
        <fullName evidence="3">Allophanate hydrolase</fullName>
    </submittedName>
</protein>
<dbReference type="Pfam" id="PF01425">
    <property type="entry name" value="Amidase"/>
    <property type="match status" value="1"/>
</dbReference>
<dbReference type="InterPro" id="IPR036928">
    <property type="entry name" value="AS_sf"/>
</dbReference>
<keyword evidence="4" id="KW-1185">Reference proteome</keyword>
<feature type="domain" description="Amidase" evidence="1">
    <location>
        <begin position="7"/>
        <end position="418"/>
    </location>
</feature>
<evidence type="ECO:0000259" key="2">
    <source>
        <dbReference type="Pfam" id="PF21986"/>
    </source>
</evidence>
<proteinExistence type="predicted"/>
<gene>
    <name evidence="3" type="primary">atzF</name>
    <name evidence="3" type="ORF">GCM10022262_12590</name>
</gene>
<dbReference type="Pfam" id="PF21986">
    <property type="entry name" value="AH_C"/>
    <property type="match status" value="1"/>
</dbReference>
<comment type="caution">
    <text evidence="3">The sequence shown here is derived from an EMBL/GenBank/DDBJ whole genome shotgun (WGS) entry which is preliminary data.</text>
</comment>
<dbReference type="InterPro" id="IPR023631">
    <property type="entry name" value="Amidase_dom"/>
</dbReference>
<dbReference type="PANTHER" id="PTHR11895">
    <property type="entry name" value="TRANSAMIDASE"/>
    <property type="match status" value="1"/>
</dbReference>
<dbReference type="NCBIfam" id="NF006043">
    <property type="entry name" value="PRK08186.1"/>
    <property type="match status" value="1"/>
</dbReference>
<evidence type="ECO:0000259" key="1">
    <source>
        <dbReference type="Pfam" id="PF01425"/>
    </source>
</evidence>
<dbReference type="GO" id="GO:0016787">
    <property type="term" value="F:hydrolase activity"/>
    <property type="evidence" value="ECO:0007669"/>
    <property type="project" value="UniProtKB-KW"/>
</dbReference>
<keyword evidence="3" id="KW-0378">Hydrolase</keyword>
<evidence type="ECO:0000313" key="3">
    <source>
        <dbReference type="EMBL" id="GAA4286900.1"/>
    </source>
</evidence>
<dbReference type="EMBL" id="BAABBA010000005">
    <property type="protein sequence ID" value="GAA4286900.1"/>
    <property type="molecule type" value="Genomic_DNA"/>
</dbReference>
<dbReference type="RefSeq" id="WP_345038929.1">
    <property type="nucleotide sequence ID" value="NZ_BAABBA010000005.1"/>
</dbReference>
<dbReference type="InterPro" id="IPR000120">
    <property type="entry name" value="Amidase"/>
</dbReference>
<dbReference type="Gene3D" id="1.20.58.1700">
    <property type="match status" value="1"/>
</dbReference>
<dbReference type="Proteomes" id="UP001499841">
    <property type="component" value="Unassembled WGS sequence"/>
</dbReference>
<organism evidence="3 4">
    <name type="scientific">Georgenia daeguensis</name>
    <dbReference type="NCBI Taxonomy" id="908355"/>
    <lineage>
        <taxon>Bacteria</taxon>
        <taxon>Bacillati</taxon>
        <taxon>Actinomycetota</taxon>
        <taxon>Actinomycetes</taxon>
        <taxon>Micrococcales</taxon>
        <taxon>Bogoriellaceae</taxon>
        <taxon>Georgenia</taxon>
    </lineage>
</organism>
<dbReference type="Gene3D" id="3.10.490.10">
    <property type="entry name" value="Gamma-glutamyl cyclotransferase-like"/>
    <property type="match status" value="1"/>
</dbReference>
<sequence length="566" mass="57503">MTAPTAAVAAAFDRIDAAHRQDIWIRLQDRAAALDEAVDVEARLAAGADLPLAGLTFAVKDNIDVAGLPTTAAHPAFRRVPASTATAVERLRAAGAVLVGKTNLDQFATGLVGTRSPYGRVASALDPDRVSGGSSSGSGVAVGLGLVDFALGTDTAGSGRVPAAFNGVVGLKPTHGLVPADGVVPACPSYDCVSVFAPDVALAARVLDVLAGPAAAYPHSRPRPADAPLAAPARPVVAVPRETDLAPLSPAMRGLFADAVARLEATGAAVREIDLTPFLEAARLLYDGGLVAERAASFGEFLAAHPDGADPAVAAVADRAARVRGTQVVRDQQLLARLTARGLALLDGAHALLLPTAPEHPRTADVLGDRAGAINSRLGTYTNFVNLMDLAAVAVPAGRVPGEGAFGVTVVTRAFADQVGLDLAARLLGEPTPPVPSGGVDVAVFGAHLRGEPLNGDLEALGARFAGEIATAPGHRMYLVPGDVPRPVVAEATFGIEIPGELWRLPAAAVATLLTSLPAPMALGPVRLADGRTVTGFTGRLDGTETDITAPGGWRAYRATAFAVAG</sequence>
<dbReference type="SUPFAM" id="SSF75304">
    <property type="entry name" value="Amidase signature (AS) enzymes"/>
    <property type="match status" value="1"/>
</dbReference>
<evidence type="ECO:0000313" key="4">
    <source>
        <dbReference type="Proteomes" id="UP001499841"/>
    </source>
</evidence>
<reference evidence="4" key="1">
    <citation type="journal article" date="2019" name="Int. J. Syst. Evol. Microbiol.">
        <title>The Global Catalogue of Microorganisms (GCM) 10K type strain sequencing project: providing services to taxonomists for standard genome sequencing and annotation.</title>
        <authorList>
            <consortium name="The Broad Institute Genomics Platform"/>
            <consortium name="The Broad Institute Genome Sequencing Center for Infectious Disease"/>
            <person name="Wu L."/>
            <person name="Ma J."/>
        </authorList>
    </citation>
    <scope>NUCLEOTIDE SEQUENCE [LARGE SCALE GENOMIC DNA]</scope>
    <source>
        <strain evidence="4">JCM 17459</strain>
    </source>
</reference>
<dbReference type="Gene3D" id="3.90.1300.10">
    <property type="entry name" value="Amidase signature (AS) domain"/>
    <property type="match status" value="1"/>
</dbReference>
<dbReference type="PANTHER" id="PTHR11895:SF169">
    <property type="entry name" value="GLUTAMYL-TRNA(GLN) AMIDOTRANSFERASE"/>
    <property type="match status" value="1"/>
</dbReference>
<feature type="domain" description="Allophanate hydrolase C-terminal" evidence="2">
    <location>
        <begin position="440"/>
        <end position="558"/>
    </location>
</feature>
<dbReference type="InterPro" id="IPR014085">
    <property type="entry name" value="Allophanate_hydrolase"/>
</dbReference>